<keyword evidence="2" id="KW-1185">Reference proteome</keyword>
<dbReference type="EMBL" id="JANIIK010000115">
    <property type="protein sequence ID" value="KAJ3589028.1"/>
    <property type="molecule type" value="Genomic_DNA"/>
</dbReference>
<organism evidence="1 2">
    <name type="scientific">Muraenolepis orangiensis</name>
    <name type="common">Patagonian moray cod</name>
    <dbReference type="NCBI Taxonomy" id="630683"/>
    <lineage>
        <taxon>Eukaryota</taxon>
        <taxon>Metazoa</taxon>
        <taxon>Chordata</taxon>
        <taxon>Craniata</taxon>
        <taxon>Vertebrata</taxon>
        <taxon>Euteleostomi</taxon>
        <taxon>Actinopterygii</taxon>
        <taxon>Neopterygii</taxon>
        <taxon>Teleostei</taxon>
        <taxon>Neoteleostei</taxon>
        <taxon>Acanthomorphata</taxon>
        <taxon>Zeiogadaria</taxon>
        <taxon>Gadariae</taxon>
        <taxon>Gadiformes</taxon>
        <taxon>Muraenolepidoidei</taxon>
        <taxon>Muraenolepididae</taxon>
        <taxon>Muraenolepis</taxon>
    </lineage>
</organism>
<proteinExistence type="predicted"/>
<gene>
    <name evidence="1" type="ORF">NHX12_009876</name>
</gene>
<feature type="non-terminal residue" evidence="1">
    <location>
        <position position="106"/>
    </location>
</feature>
<evidence type="ECO:0000313" key="2">
    <source>
        <dbReference type="Proteomes" id="UP001148018"/>
    </source>
</evidence>
<accession>A0A9Q0DIG5</accession>
<protein>
    <submittedName>
        <fullName evidence="1">Uncharacterized protein</fullName>
    </submittedName>
</protein>
<evidence type="ECO:0000313" key="1">
    <source>
        <dbReference type="EMBL" id="KAJ3589028.1"/>
    </source>
</evidence>
<comment type="caution">
    <text evidence="1">The sequence shown here is derived from an EMBL/GenBank/DDBJ whole genome shotgun (WGS) entry which is preliminary data.</text>
</comment>
<sequence>NPQNPDLPDGLSCFSALKYSRSRSSAAYVLYRPERSSCAARCCCPTRRRAAAEAPEVAEGHEVTEAHEGAEVHEVAEAHKVAKVREVAEVRGGRRGSRGCRRRGMM</sequence>
<feature type="non-terminal residue" evidence="1">
    <location>
        <position position="1"/>
    </location>
</feature>
<dbReference type="AlphaFoldDB" id="A0A9Q0DIG5"/>
<reference evidence="1" key="1">
    <citation type="submission" date="2022-07" db="EMBL/GenBank/DDBJ databases">
        <title>Chromosome-level genome of Muraenolepis orangiensis.</title>
        <authorList>
            <person name="Kim J."/>
        </authorList>
    </citation>
    <scope>NUCLEOTIDE SEQUENCE</scope>
    <source>
        <strain evidence="1">KU_S4_2022</strain>
        <tissue evidence="1">Muscle</tissue>
    </source>
</reference>
<name>A0A9Q0DIG5_9TELE</name>
<dbReference type="Proteomes" id="UP001148018">
    <property type="component" value="Unassembled WGS sequence"/>
</dbReference>